<dbReference type="NCBIfam" id="NF008805">
    <property type="entry name" value="PRK11824.1"/>
    <property type="match status" value="1"/>
</dbReference>
<organism evidence="11 12">
    <name type="scientific">Anopheles quadriannulatus</name>
    <name type="common">Mosquito</name>
    <dbReference type="NCBI Taxonomy" id="34691"/>
    <lineage>
        <taxon>Eukaryota</taxon>
        <taxon>Metazoa</taxon>
        <taxon>Ecdysozoa</taxon>
        <taxon>Arthropoda</taxon>
        <taxon>Hexapoda</taxon>
        <taxon>Insecta</taxon>
        <taxon>Pterygota</taxon>
        <taxon>Neoptera</taxon>
        <taxon>Endopterygota</taxon>
        <taxon>Diptera</taxon>
        <taxon>Nematocera</taxon>
        <taxon>Culicoidea</taxon>
        <taxon>Culicidae</taxon>
        <taxon>Anophelinae</taxon>
        <taxon>Anopheles</taxon>
    </lineage>
</organism>
<evidence type="ECO:0000256" key="3">
    <source>
        <dbReference type="ARBA" id="ARBA00022490"/>
    </source>
</evidence>
<dbReference type="InterPro" id="IPR015848">
    <property type="entry name" value="PNPase_PH_RNA-bd_bac/org-type"/>
</dbReference>
<dbReference type="InterPro" id="IPR036612">
    <property type="entry name" value="KH_dom_type_1_sf"/>
</dbReference>
<name>A0A182X0H9_ANOQN</name>
<dbReference type="InterPro" id="IPR004087">
    <property type="entry name" value="KH_dom"/>
</dbReference>
<dbReference type="InterPro" id="IPR020568">
    <property type="entry name" value="Ribosomal_Su5_D2-typ_SF"/>
</dbReference>
<dbReference type="Pfam" id="PF01138">
    <property type="entry name" value="RNase_PH"/>
    <property type="match status" value="2"/>
</dbReference>
<dbReference type="SUPFAM" id="SSF46915">
    <property type="entry name" value="Polynucleotide phosphorylase/guanosine pentaphosphate synthase (PNPase/GPSI), domain 3"/>
    <property type="match status" value="1"/>
</dbReference>
<evidence type="ECO:0000256" key="9">
    <source>
        <dbReference type="SAM" id="MobiDB-lite"/>
    </source>
</evidence>
<dbReference type="GO" id="GO:0004654">
    <property type="term" value="F:polyribonucleotide nucleotidyltransferase activity"/>
    <property type="evidence" value="ECO:0007669"/>
    <property type="project" value="UniProtKB-EC"/>
</dbReference>
<dbReference type="InterPro" id="IPR036456">
    <property type="entry name" value="PNPase_PH_RNA-bd_sf"/>
</dbReference>
<evidence type="ECO:0000256" key="8">
    <source>
        <dbReference type="PROSITE-ProRule" id="PRU00117"/>
    </source>
</evidence>
<dbReference type="GO" id="GO:0005829">
    <property type="term" value="C:cytosol"/>
    <property type="evidence" value="ECO:0007669"/>
    <property type="project" value="TreeGrafter"/>
</dbReference>
<dbReference type="AlphaFoldDB" id="A0A182X0H9"/>
<dbReference type="FunFam" id="2.40.50.140:FF:000113">
    <property type="entry name" value="polyribonucleotide nucleotidyltransferase 1, mitochondrial"/>
    <property type="match status" value="1"/>
</dbReference>
<dbReference type="SUPFAM" id="SSF50249">
    <property type="entry name" value="Nucleic acid-binding proteins"/>
    <property type="match status" value="1"/>
</dbReference>
<dbReference type="GO" id="GO:0000958">
    <property type="term" value="P:mitochondrial mRNA catabolic process"/>
    <property type="evidence" value="ECO:0007669"/>
    <property type="project" value="TreeGrafter"/>
</dbReference>
<feature type="domain" description="S1 motif" evidence="10">
    <location>
        <begin position="709"/>
        <end position="780"/>
    </location>
</feature>
<proteinExistence type="inferred from homology"/>
<dbReference type="FunFam" id="3.30.230.70:FF:000032">
    <property type="entry name" value="Polyribonucleotide nucleotidyltransferase 1"/>
    <property type="match status" value="1"/>
</dbReference>
<dbReference type="PANTHER" id="PTHR11252">
    <property type="entry name" value="POLYRIBONUCLEOTIDE NUCLEOTIDYLTRANSFERASE"/>
    <property type="match status" value="1"/>
</dbReference>
<dbReference type="PROSITE" id="PS50126">
    <property type="entry name" value="S1"/>
    <property type="match status" value="1"/>
</dbReference>
<dbReference type="NCBIfam" id="TIGR03591">
    <property type="entry name" value="polynuc_phos"/>
    <property type="match status" value="1"/>
</dbReference>
<comment type="similarity">
    <text evidence="1">Belongs to the polyribonucleotide nucleotidyltransferase family.</text>
</comment>
<dbReference type="InterPro" id="IPR004088">
    <property type="entry name" value="KH_dom_type_1"/>
</dbReference>
<evidence type="ECO:0000256" key="1">
    <source>
        <dbReference type="ARBA" id="ARBA00007404"/>
    </source>
</evidence>
<protein>
    <recommendedName>
        <fullName evidence="2">polyribonucleotide nucleotidyltransferase</fullName>
        <ecNumber evidence="2">2.7.7.8</ecNumber>
    </recommendedName>
    <alternativeName>
        <fullName evidence="7">Polynucleotide phosphorylase 1</fullName>
    </alternativeName>
</protein>
<dbReference type="InterPro" id="IPR003029">
    <property type="entry name" value="S1_domain"/>
</dbReference>
<dbReference type="InterPro" id="IPR027408">
    <property type="entry name" value="PNPase/RNase_PH_dom_sf"/>
</dbReference>
<evidence type="ECO:0000256" key="5">
    <source>
        <dbReference type="ARBA" id="ARBA00022695"/>
    </source>
</evidence>
<evidence type="ECO:0000256" key="7">
    <source>
        <dbReference type="ARBA" id="ARBA00031451"/>
    </source>
</evidence>
<accession>A0A182X0H9</accession>
<dbReference type="InterPro" id="IPR012340">
    <property type="entry name" value="NA-bd_OB-fold"/>
</dbReference>
<dbReference type="CDD" id="cd09033">
    <property type="entry name" value="KH-I_PNPT1"/>
    <property type="match status" value="1"/>
</dbReference>
<dbReference type="FunFam" id="3.30.230.70:FF:000001">
    <property type="entry name" value="Polyribonucleotide nucleotidyltransferase"/>
    <property type="match status" value="1"/>
</dbReference>
<feature type="region of interest" description="Disordered" evidence="9">
    <location>
        <begin position="795"/>
        <end position="819"/>
    </location>
</feature>
<evidence type="ECO:0000256" key="6">
    <source>
        <dbReference type="ARBA" id="ARBA00022884"/>
    </source>
</evidence>
<dbReference type="Pfam" id="PF03725">
    <property type="entry name" value="RNase_PH_C"/>
    <property type="match status" value="1"/>
</dbReference>
<keyword evidence="6 8" id="KW-0694">RNA-binding</keyword>
<dbReference type="GO" id="GO:0005739">
    <property type="term" value="C:mitochondrion"/>
    <property type="evidence" value="ECO:0007669"/>
    <property type="project" value="TreeGrafter"/>
</dbReference>
<dbReference type="EnsemblMetazoa" id="AQUA003296-RA">
    <property type="protein sequence ID" value="AQUA003296-PA"/>
    <property type="gene ID" value="AQUA003296"/>
</dbReference>
<keyword evidence="3" id="KW-0963">Cytoplasm</keyword>
<dbReference type="FunFam" id="3.30.1370.10:FF:000001">
    <property type="entry name" value="Polyribonucleotide nucleotidyltransferase"/>
    <property type="match status" value="1"/>
</dbReference>
<dbReference type="CDD" id="cd11364">
    <property type="entry name" value="RNase_PH_PNPase_2"/>
    <property type="match status" value="1"/>
</dbReference>
<dbReference type="CDD" id="cd11363">
    <property type="entry name" value="RNase_PH_PNPase_1"/>
    <property type="match status" value="1"/>
</dbReference>
<dbReference type="STRING" id="34691.A0A182X0H9"/>
<feature type="compositionally biased region" description="Low complexity" evidence="9">
    <location>
        <begin position="797"/>
        <end position="807"/>
    </location>
</feature>
<dbReference type="Proteomes" id="UP000076407">
    <property type="component" value="Unassembled WGS sequence"/>
</dbReference>
<dbReference type="SUPFAM" id="SSF55666">
    <property type="entry name" value="Ribonuclease PH domain 2-like"/>
    <property type="match status" value="2"/>
</dbReference>
<dbReference type="Gene3D" id="3.30.230.70">
    <property type="entry name" value="GHMP Kinase, N-terminal domain"/>
    <property type="match status" value="2"/>
</dbReference>
<dbReference type="GO" id="GO:0003723">
    <property type="term" value="F:RNA binding"/>
    <property type="evidence" value="ECO:0007669"/>
    <property type="project" value="UniProtKB-UniRule"/>
</dbReference>
<dbReference type="GO" id="GO:0000965">
    <property type="term" value="P:mitochondrial RNA 3'-end processing"/>
    <property type="evidence" value="ECO:0007669"/>
    <property type="project" value="TreeGrafter"/>
</dbReference>
<evidence type="ECO:0000259" key="10">
    <source>
        <dbReference type="PROSITE" id="PS50126"/>
    </source>
</evidence>
<evidence type="ECO:0000256" key="4">
    <source>
        <dbReference type="ARBA" id="ARBA00022679"/>
    </source>
</evidence>
<dbReference type="GO" id="GO:0000175">
    <property type="term" value="F:3'-5'-RNA exonuclease activity"/>
    <property type="evidence" value="ECO:0007669"/>
    <property type="project" value="TreeGrafter"/>
</dbReference>
<dbReference type="SMART" id="SM00322">
    <property type="entry name" value="KH"/>
    <property type="match status" value="1"/>
</dbReference>
<keyword evidence="5" id="KW-0548">Nucleotidyltransferase</keyword>
<dbReference type="PANTHER" id="PTHR11252:SF0">
    <property type="entry name" value="POLYRIBONUCLEOTIDE NUCLEOTIDYLTRANSFERASE 1, MITOCHONDRIAL"/>
    <property type="match status" value="1"/>
</dbReference>
<keyword evidence="12" id="KW-1185">Reference proteome</keyword>
<evidence type="ECO:0000313" key="11">
    <source>
        <dbReference type="EnsemblMetazoa" id="AQUA003296-PA"/>
    </source>
</evidence>
<dbReference type="InterPro" id="IPR015847">
    <property type="entry name" value="ExoRNase_PH_dom2"/>
</dbReference>
<dbReference type="VEuPathDB" id="VectorBase:AQUA003296"/>
<dbReference type="EC" id="2.7.7.8" evidence="2"/>
<dbReference type="InterPro" id="IPR001247">
    <property type="entry name" value="ExoRNase_PH_dom1"/>
</dbReference>
<dbReference type="PROSITE" id="PS50084">
    <property type="entry name" value="KH_TYPE_1"/>
    <property type="match status" value="1"/>
</dbReference>
<dbReference type="Pfam" id="PF03726">
    <property type="entry name" value="PNPase"/>
    <property type="match status" value="1"/>
</dbReference>
<dbReference type="Gene3D" id="2.40.50.140">
    <property type="entry name" value="Nucleic acid-binding proteins"/>
    <property type="match status" value="1"/>
</dbReference>
<dbReference type="InterPro" id="IPR012162">
    <property type="entry name" value="PNPase"/>
</dbReference>
<dbReference type="InterPro" id="IPR036345">
    <property type="entry name" value="ExoRNase_PH_dom2_sf"/>
</dbReference>
<evidence type="ECO:0000313" key="12">
    <source>
        <dbReference type="Proteomes" id="UP000076407"/>
    </source>
</evidence>
<sequence>FLAGFRKTVCGAAQIISLRDFVCLYTIVWPLVALKMLHNIAKLCQYRRKVFHILPYVRCATRRQLSTSALESPEVDVALSTGRILKISSGKYARFADGCSVVTIGDTAVMVTAVAKQKSQNASFLPLVVDYRQKSAAAGRIPTNFLRRELGPSEKEILSARLVDRSIRPLFPAEFRYDTQIVCNMLAIDSANPPDVQAINGASAALALSDIPWNGPVGAVRVGLVDNEAIINPTRKEMQLSSLDLVVTATRQNLVVMLEGRGNVVNENELRMAIKKGTKEAQLIINGIERLQKMYGKPKRALEPLPAVDEEIQNAVQTMSEMRLREIFRDYSHDKFSRDQAVSKTRTDTIDKVWSSFPAADPGVISETFNKFVKGVFREMLLEEKRRCDGRGLDDLRKISCSVNLHKPLHGSALFQRGQTQVFCTVALDSPESALRLDPIASLDSGMRSKNFFLHYEFPPYATGETGKIGPIGRREIGHGALAEKGLVPIIPNEHPFTVRLTSEVLESNGSSSMATVCAGSMALMDAGVPVQEAAAGVAIGLITKYENNDTKHLQDYCILTDLLGIEDYMGDMDMKVAGTRRGMTAIQADIKVPGIPLKVVMEALQKSMEARFKILDLMDETIGASRTVRKDCWPVTDRLVIEAHQRAKLLGPGGTNLRRLYLETGVQLTPDDETSFRIFAPSEAAMHEAKEYLENLLKAEKIPDLEFGAIYTARIVELRDTGVMVTLYPSMPPTLLHNSQLDQRKIAHPSALGLQVGAEIQVKYFGRDPVSGYMRLSRKVLQGPATAMIRNLDRPGAAGATAGATTNPTTSGMEDVKS</sequence>
<dbReference type="Pfam" id="PF00013">
    <property type="entry name" value="KH_1"/>
    <property type="match status" value="1"/>
</dbReference>
<keyword evidence="4" id="KW-0808">Transferase</keyword>
<reference evidence="11" key="1">
    <citation type="submission" date="2020-05" db="UniProtKB">
        <authorList>
            <consortium name="EnsemblMetazoa"/>
        </authorList>
    </citation>
    <scope>IDENTIFICATION</scope>
    <source>
        <strain evidence="11">SANGQUA</strain>
    </source>
</reference>
<dbReference type="SUPFAM" id="SSF54791">
    <property type="entry name" value="Eukaryotic type KH-domain (KH-domain type I)"/>
    <property type="match status" value="1"/>
</dbReference>
<dbReference type="Gene3D" id="3.30.1370.10">
    <property type="entry name" value="K Homology domain, type 1"/>
    <property type="match status" value="1"/>
</dbReference>
<evidence type="ECO:0000256" key="2">
    <source>
        <dbReference type="ARBA" id="ARBA00012416"/>
    </source>
</evidence>
<dbReference type="SUPFAM" id="SSF54211">
    <property type="entry name" value="Ribosomal protein S5 domain 2-like"/>
    <property type="match status" value="2"/>
</dbReference>